<organism evidence="1">
    <name type="scientific">Anopheles sinensis</name>
    <name type="common">Mosquito</name>
    <dbReference type="NCBI Taxonomy" id="74873"/>
    <lineage>
        <taxon>Eukaryota</taxon>
        <taxon>Metazoa</taxon>
        <taxon>Ecdysozoa</taxon>
        <taxon>Arthropoda</taxon>
        <taxon>Hexapoda</taxon>
        <taxon>Insecta</taxon>
        <taxon>Pterygota</taxon>
        <taxon>Neoptera</taxon>
        <taxon>Endopterygota</taxon>
        <taxon>Diptera</taxon>
        <taxon>Nematocera</taxon>
        <taxon>Culicoidea</taxon>
        <taxon>Culicidae</taxon>
        <taxon>Anophelinae</taxon>
        <taxon>Anopheles</taxon>
    </lineage>
</organism>
<dbReference type="EMBL" id="KE525317">
    <property type="protein sequence ID" value="KFB46457.1"/>
    <property type="molecule type" value="Genomic_DNA"/>
</dbReference>
<evidence type="ECO:0000313" key="1">
    <source>
        <dbReference type="EMBL" id="KFB46457.1"/>
    </source>
</evidence>
<keyword evidence="3" id="KW-1185">Reference proteome</keyword>
<proteinExistence type="predicted"/>
<evidence type="ECO:0000313" key="3">
    <source>
        <dbReference type="Proteomes" id="UP000030765"/>
    </source>
</evidence>
<dbReference type="Proteomes" id="UP000030765">
    <property type="component" value="Unassembled WGS sequence"/>
</dbReference>
<dbReference type="EMBL" id="ATLV01021406">
    <property type="status" value="NOT_ANNOTATED_CDS"/>
    <property type="molecule type" value="Genomic_DNA"/>
</dbReference>
<dbReference type="PROSITE" id="PS51257">
    <property type="entry name" value="PROKAR_LIPOPROTEIN"/>
    <property type="match status" value="1"/>
</dbReference>
<sequence>MEIRVSGSGNDGDICGTVGMLVGVACIRPTTTLRINAMGKGLATWTKAGRFGGSSCLLIEMHSRKGPLTMGNCEQQICPGRCRDEISHRVPGP</sequence>
<evidence type="ECO:0000313" key="2">
    <source>
        <dbReference type="EnsemblMetazoa" id="ASIC014353-PA"/>
    </source>
</evidence>
<dbReference type="EnsemblMetazoa" id="ASIC014353-RA">
    <property type="protein sequence ID" value="ASIC014353-PA"/>
    <property type="gene ID" value="ASIC014353"/>
</dbReference>
<name>A0A084W8B3_ANOSI</name>
<dbReference type="AlphaFoldDB" id="A0A084W8B3"/>
<reference evidence="2" key="2">
    <citation type="submission" date="2020-05" db="UniProtKB">
        <authorList>
            <consortium name="EnsemblMetazoa"/>
        </authorList>
    </citation>
    <scope>IDENTIFICATION</scope>
</reference>
<reference evidence="1 3" key="1">
    <citation type="journal article" date="2014" name="BMC Genomics">
        <title>Genome sequence of Anopheles sinensis provides insight into genetics basis of mosquito competence for malaria parasites.</title>
        <authorList>
            <person name="Zhou D."/>
            <person name="Zhang D."/>
            <person name="Ding G."/>
            <person name="Shi L."/>
            <person name="Hou Q."/>
            <person name="Ye Y."/>
            <person name="Xu Y."/>
            <person name="Zhou H."/>
            <person name="Xiong C."/>
            <person name="Li S."/>
            <person name="Yu J."/>
            <person name="Hong S."/>
            <person name="Yu X."/>
            <person name="Zou P."/>
            <person name="Chen C."/>
            <person name="Chang X."/>
            <person name="Wang W."/>
            <person name="Lv Y."/>
            <person name="Sun Y."/>
            <person name="Ma L."/>
            <person name="Shen B."/>
            <person name="Zhu C."/>
        </authorList>
    </citation>
    <scope>NUCLEOTIDE SEQUENCE [LARGE SCALE GENOMIC DNA]</scope>
</reference>
<protein>
    <submittedName>
        <fullName evidence="1 2">Uncharacterized protein</fullName>
    </submittedName>
</protein>
<gene>
    <name evidence="1" type="ORF">ZHAS_00014353</name>
</gene>
<accession>A0A084W8B3</accession>
<dbReference type="VEuPathDB" id="VectorBase:ASIC014353"/>